<keyword evidence="2" id="KW-1185">Reference proteome</keyword>
<evidence type="ECO:0008006" key="3">
    <source>
        <dbReference type="Google" id="ProtNLM"/>
    </source>
</evidence>
<organism evidence="1 2">
    <name type="scientific">Flavobacterium okayamense</name>
    <dbReference type="NCBI Taxonomy" id="2830782"/>
    <lineage>
        <taxon>Bacteria</taxon>
        <taxon>Pseudomonadati</taxon>
        <taxon>Bacteroidota</taxon>
        <taxon>Flavobacteriia</taxon>
        <taxon>Flavobacteriales</taxon>
        <taxon>Flavobacteriaceae</taxon>
        <taxon>Flavobacterium</taxon>
    </lineage>
</organism>
<sequence length="357" mass="41506">MEQYIATYTDITQWNKKMYSSTGGTRAKNIYINPVDFKEYFFKGSKKMDDGTFKYTSEFWSEIVASKVGQWLGFNVLDYNIGFDINDEQQIGCLSKSMIDYSENLLSEGIAYLTGYDPKYNPETDESRYTFDFIQVALSSFNLSNHKENFIQMLIFDSIIGNSDRHQENWGFITKFKEIIEELDNQIATKNSFGKIFSKFKKGIAQSLSDETKKSNNPNLLRTTGLFAKTDFSPIYDSGCCLGRELLDERIELYLKDNQAAKSYILRGRSEVRWVEGGKPKHFDLLTNLYNHYPKVFQEVKANILKEFTEEKLKTLINNIDNNLPYEYQSLKLSEKRKQLMVKLVSLRIEQLVSIII</sequence>
<evidence type="ECO:0000313" key="1">
    <source>
        <dbReference type="EMBL" id="BCY29690.1"/>
    </source>
</evidence>
<reference evidence="1 2" key="1">
    <citation type="submission" date="2021-06" db="EMBL/GenBank/DDBJ databases">
        <title>Whole genome sequences of Flavobacterium sp. KK2020170 and assembly.</title>
        <authorList>
            <person name="Kitahara K."/>
            <person name="Miyoshi S."/>
            <person name="Uesaka K."/>
        </authorList>
    </citation>
    <scope>NUCLEOTIDE SEQUENCE [LARGE SCALE GENOMIC DNA]</scope>
    <source>
        <strain evidence="1 2">KK2020170</strain>
    </source>
</reference>
<accession>A0ABM7S8J0</accession>
<dbReference type="EMBL" id="AP024749">
    <property type="protein sequence ID" value="BCY29690.1"/>
    <property type="molecule type" value="Genomic_DNA"/>
</dbReference>
<protein>
    <recommendedName>
        <fullName evidence="3">HipA-like C-terminal domain-containing protein</fullName>
    </recommendedName>
</protein>
<evidence type="ECO:0000313" key="2">
    <source>
        <dbReference type="Proteomes" id="UP000825258"/>
    </source>
</evidence>
<name>A0ABM7S8J0_9FLAO</name>
<dbReference type="Gene3D" id="1.10.1070.20">
    <property type="match status" value="1"/>
</dbReference>
<gene>
    <name evidence="1" type="ORF">KK2020170_25580</name>
</gene>
<dbReference type="Proteomes" id="UP000825258">
    <property type="component" value="Chromosome"/>
</dbReference>
<proteinExistence type="predicted"/>
<dbReference type="RefSeq" id="WP_221258756.1">
    <property type="nucleotide sequence ID" value="NZ_AP024749.1"/>
</dbReference>